<feature type="region of interest" description="Disordered" evidence="1">
    <location>
        <begin position="1"/>
        <end position="240"/>
    </location>
</feature>
<evidence type="ECO:0000313" key="2">
    <source>
        <dbReference type="EMBL" id="GIC93987.1"/>
    </source>
</evidence>
<dbReference type="Proteomes" id="UP000036893">
    <property type="component" value="Unassembled WGS sequence"/>
</dbReference>
<feature type="compositionally biased region" description="Low complexity" evidence="1">
    <location>
        <begin position="132"/>
        <end position="157"/>
    </location>
</feature>
<comment type="caution">
    <text evidence="2">The sequence shown here is derived from an EMBL/GenBank/DDBJ whole genome shotgun (WGS) entry which is preliminary data.</text>
</comment>
<protein>
    <submittedName>
        <fullName evidence="2">Uncharacterized protein</fullName>
    </submittedName>
</protein>
<feature type="compositionally biased region" description="Pro residues" evidence="1">
    <location>
        <begin position="119"/>
        <end position="131"/>
    </location>
</feature>
<dbReference type="AlphaFoldDB" id="A0A8E0V1U6"/>
<evidence type="ECO:0000313" key="3">
    <source>
        <dbReference type="Proteomes" id="UP000036893"/>
    </source>
</evidence>
<name>A0A8E0V1U6_9EURO</name>
<feature type="compositionally biased region" description="Low complexity" evidence="1">
    <location>
        <begin position="71"/>
        <end position="88"/>
    </location>
</feature>
<dbReference type="GeneID" id="66997955"/>
<sequence>MTTTALHEAAAPSTSSVKQDESVPSEPASTTATATAPPYSPIYATAQAQPGSITTMPAPTAPAISGSDGSPLPTATETIATPATRTSTSPPPPQPGARPDPGIPAPTAPPALAASSTPDPAPVPGPGPGPAAPQAQAQPQPTPAATATGATTTGAPASSIPSYGYNPTAGGYTSGFTYPTQDQQFHPRQHPHAQPQPQPNSTSTPYASLYQPPASASQLPLYQNQAHGTDAFDSGLEGGSESGFLTNAKSWIASAGTKLAEVEAEVWRRINEAHDR</sequence>
<organism evidence="2 3">
    <name type="scientific">Aspergillus udagawae</name>
    <dbReference type="NCBI Taxonomy" id="91492"/>
    <lineage>
        <taxon>Eukaryota</taxon>
        <taxon>Fungi</taxon>
        <taxon>Dikarya</taxon>
        <taxon>Ascomycota</taxon>
        <taxon>Pezizomycotina</taxon>
        <taxon>Eurotiomycetes</taxon>
        <taxon>Eurotiomycetidae</taxon>
        <taxon>Eurotiales</taxon>
        <taxon>Aspergillaceae</taxon>
        <taxon>Aspergillus</taxon>
        <taxon>Aspergillus subgen. Fumigati</taxon>
    </lineage>
</organism>
<evidence type="ECO:0000256" key="1">
    <source>
        <dbReference type="SAM" id="MobiDB-lite"/>
    </source>
</evidence>
<accession>A0A8E0V1U6</accession>
<dbReference type="RefSeq" id="XP_043151253.1">
    <property type="nucleotide sequence ID" value="XM_043295318.1"/>
</dbReference>
<gene>
    <name evidence="2" type="ORF">Aud_010478</name>
</gene>
<reference evidence="2" key="2">
    <citation type="submission" date="2021-01" db="EMBL/GenBank/DDBJ databases">
        <title>Pan-genome distribution and transcriptional activeness of fungal secondary metabolism genes in Aspergillus section Fumigati.</title>
        <authorList>
            <person name="Takahashi H."/>
            <person name="Umemura M."/>
            <person name="Ninomiya A."/>
            <person name="Kusuya Y."/>
            <person name="Urayama S."/>
            <person name="Shimizu M."/>
            <person name="Watanabe A."/>
            <person name="Kamei K."/>
            <person name="Yaguchi T."/>
            <person name="Hagiwara D."/>
        </authorList>
    </citation>
    <scope>NUCLEOTIDE SEQUENCE</scope>
    <source>
        <strain evidence="2">IFM 46973</strain>
    </source>
</reference>
<feature type="compositionally biased region" description="Polar residues" evidence="1">
    <location>
        <begin position="214"/>
        <end position="227"/>
    </location>
</feature>
<reference evidence="2" key="1">
    <citation type="journal article" date="2015" name="Genome Announc.">
        <title>Draft Genome Sequence of the Pathogenic Filamentous Fungus Aspergillus udagawae Strain IFM 46973T.</title>
        <authorList>
            <person name="Kusuya Y."/>
            <person name="Takahashi-Nakaguchi A."/>
            <person name="Takahashi H."/>
            <person name="Yaguchi T."/>
        </authorList>
    </citation>
    <scope>NUCLEOTIDE SEQUENCE</scope>
    <source>
        <strain evidence="2">IFM 46973</strain>
    </source>
</reference>
<feature type="compositionally biased region" description="Pro residues" evidence="1">
    <location>
        <begin position="89"/>
        <end position="109"/>
    </location>
</feature>
<feature type="compositionally biased region" description="Polar residues" evidence="1">
    <location>
        <begin position="47"/>
        <end position="57"/>
    </location>
</feature>
<feature type="compositionally biased region" description="Low complexity" evidence="1">
    <location>
        <begin position="24"/>
        <end position="46"/>
    </location>
</feature>
<dbReference type="EMBL" id="BBXM02000009">
    <property type="protein sequence ID" value="GIC93987.1"/>
    <property type="molecule type" value="Genomic_DNA"/>
</dbReference>
<proteinExistence type="predicted"/>